<dbReference type="Pfam" id="PF18072">
    <property type="entry name" value="FGAR-AT_linker"/>
    <property type="match status" value="1"/>
</dbReference>
<feature type="domain" description="Phosphoribosylformylglycinamidine synthase linker" evidence="11">
    <location>
        <begin position="191"/>
        <end position="251"/>
    </location>
</feature>
<keyword evidence="2 8" id="KW-0436">Ligase</keyword>
<dbReference type="InterPro" id="IPR041609">
    <property type="entry name" value="PurL_linker"/>
</dbReference>
<feature type="binding site" evidence="8">
    <location>
        <position position="733"/>
    </location>
    <ligand>
        <name>ATP</name>
        <dbReference type="ChEBI" id="CHEBI:30616"/>
    </ligand>
</feature>
<comment type="caution">
    <text evidence="12">The sequence shown here is derived from an EMBL/GenBank/DDBJ whole genome shotgun (WGS) entry which is preliminary data.</text>
</comment>
<evidence type="ECO:0000259" key="10">
    <source>
        <dbReference type="Pfam" id="PF02769"/>
    </source>
</evidence>
<dbReference type="InterPro" id="IPR016188">
    <property type="entry name" value="PurM-like_N"/>
</dbReference>
<dbReference type="CDD" id="cd02203">
    <property type="entry name" value="PurL_repeat1"/>
    <property type="match status" value="1"/>
</dbReference>
<dbReference type="PANTHER" id="PTHR43555">
    <property type="entry name" value="PHOSPHORIBOSYLFORMYLGLYCINAMIDINE SYNTHASE SUBUNIT PURL"/>
    <property type="match status" value="1"/>
</dbReference>
<evidence type="ECO:0000313" key="12">
    <source>
        <dbReference type="EMBL" id="MBS3057222.1"/>
    </source>
</evidence>
<feature type="binding site" evidence="8">
    <location>
        <position position="338"/>
    </location>
    <ligand>
        <name>Mg(2+)</name>
        <dbReference type="ChEBI" id="CHEBI:18420"/>
        <label>2</label>
    </ligand>
</feature>
<keyword evidence="4 8" id="KW-0547">Nucleotide-binding</keyword>
<dbReference type="GO" id="GO:0005737">
    <property type="term" value="C:cytoplasm"/>
    <property type="evidence" value="ECO:0007669"/>
    <property type="project" value="UniProtKB-SubCell"/>
</dbReference>
<feature type="binding site" evidence="8">
    <location>
        <position position="312"/>
    </location>
    <ligand>
        <name>ATP</name>
        <dbReference type="ChEBI" id="CHEBI:30616"/>
    </ligand>
</feature>
<dbReference type="SUPFAM" id="SSF55326">
    <property type="entry name" value="PurM N-terminal domain-like"/>
    <property type="match status" value="2"/>
</dbReference>
<dbReference type="GO" id="GO:0000287">
    <property type="term" value="F:magnesium ion binding"/>
    <property type="evidence" value="ECO:0007669"/>
    <property type="project" value="UniProtKB-UniRule"/>
</dbReference>
<evidence type="ECO:0000259" key="9">
    <source>
        <dbReference type="Pfam" id="PF00586"/>
    </source>
</evidence>
<gene>
    <name evidence="8 12" type="primary">purL</name>
    <name evidence="12" type="ORF">J4415_01180</name>
</gene>
<dbReference type="InterPro" id="IPR010918">
    <property type="entry name" value="PurM-like_C_dom"/>
</dbReference>
<dbReference type="CDD" id="cd02204">
    <property type="entry name" value="PurL_repeat2"/>
    <property type="match status" value="1"/>
</dbReference>
<dbReference type="InterPro" id="IPR010074">
    <property type="entry name" value="PRibForGlyAmidine_synth_PurL"/>
</dbReference>
<keyword evidence="3 8" id="KW-0479">Metal-binding</keyword>
<keyword evidence="7 8" id="KW-0460">Magnesium</keyword>
<dbReference type="InterPro" id="IPR036604">
    <property type="entry name" value="PurS-like_sf"/>
</dbReference>
<keyword evidence="6 8" id="KW-0067">ATP-binding</keyword>
<evidence type="ECO:0000313" key="13">
    <source>
        <dbReference type="Proteomes" id="UP000677687"/>
    </source>
</evidence>
<name>A0A8T4KUL6_9ARCH</name>
<dbReference type="Gene3D" id="3.30.1280.10">
    <property type="entry name" value="Phosphoribosylformylglycinamidine synthase subunit PurS"/>
    <property type="match status" value="2"/>
</dbReference>
<evidence type="ECO:0000256" key="4">
    <source>
        <dbReference type="ARBA" id="ARBA00022741"/>
    </source>
</evidence>
<accession>A0A8T4KUL6</accession>
<evidence type="ECO:0000259" key="11">
    <source>
        <dbReference type="Pfam" id="PF18072"/>
    </source>
</evidence>
<reference evidence="12" key="1">
    <citation type="submission" date="2021-03" db="EMBL/GenBank/DDBJ databases">
        <authorList>
            <person name="Jaffe A."/>
        </authorList>
    </citation>
    <scope>NUCLEOTIDE SEQUENCE</scope>
    <source>
        <strain evidence="12">RIFCSPHIGHO2_01_FULL_AR10_44_11</strain>
    </source>
</reference>
<evidence type="ECO:0000256" key="8">
    <source>
        <dbReference type="HAMAP-Rule" id="MF_00420"/>
    </source>
</evidence>
<proteinExistence type="inferred from homology"/>
<feature type="binding site" evidence="8">
    <location>
        <position position="337"/>
    </location>
    <ligand>
        <name>substrate</name>
    </ligand>
</feature>
<evidence type="ECO:0000256" key="5">
    <source>
        <dbReference type="ARBA" id="ARBA00022755"/>
    </source>
</evidence>
<comment type="similarity">
    <text evidence="8">Belongs to the FGAMS family.</text>
</comment>
<evidence type="ECO:0000256" key="3">
    <source>
        <dbReference type="ARBA" id="ARBA00022723"/>
    </source>
</evidence>
<dbReference type="InterPro" id="IPR036676">
    <property type="entry name" value="PurM-like_C_sf"/>
</dbReference>
<feature type="binding site" evidence="8">
    <location>
        <position position="778"/>
    </location>
    <ligand>
        <name>ATP</name>
        <dbReference type="ChEBI" id="CHEBI:30616"/>
    </ligand>
</feature>
<feature type="domain" description="PurM-like N-terminal" evidence="9">
    <location>
        <begin position="296"/>
        <end position="420"/>
    </location>
</feature>
<dbReference type="AlphaFoldDB" id="A0A8T4KUL6"/>
<dbReference type="Pfam" id="PF02769">
    <property type="entry name" value="AIRS_C"/>
    <property type="match status" value="2"/>
</dbReference>
<feature type="binding site" evidence="8">
    <location>
        <position position="314"/>
    </location>
    <ligand>
        <name>Mg(2+)</name>
        <dbReference type="ChEBI" id="CHEBI:18420"/>
        <label>1</label>
    </ligand>
</feature>
<feature type="binding site" evidence="8">
    <location>
        <position position="781"/>
    </location>
    <ligand>
        <name>substrate</name>
    </ligand>
</feature>
<dbReference type="Gene3D" id="3.30.1330.10">
    <property type="entry name" value="PurM-like, N-terminal domain"/>
    <property type="match status" value="2"/>
</dbReference>
<comment type="function">
    <text evidence="8">Part of the phosphoribosylformylglycinamidine synthase complex involved in the purines biosynthetic pathway. Catalyzes the ATP-dependent conversion of formylglycinamide ribonucleotide (FGAR) and glutamine to yield formylglycinamidine ribonucleotide (FGAM) and glutamate. The FGAM synthase complex is composed of three subunits. PurQ produces an ammonia molecule by converting glutamine to glutamate. PurL transfers the ammonia molecule to FGAR to form FGAM in an ATP-dependent manner. PurS interacts with PurQ and PurL and is thought to assist in the transfer of the ammonia molecule from PurQ to PurL.</text>
</comment>
<keyword evidence="1 8" id="KW-0963">Cytoplasm</keyword>
<comment type="caution">
    <text evidence="8">Lacks conserved residue(s) required for the propagation of feature annotation.</text>
</comment>
<dbReference type="PANTHER" id="PTHR43555:SF1">
    <property type="entry name" value="PHOSPHORIBOSYLFORMYLGLYCINAMIDINE SYNTHASE SUBUNIT PURL"/>
    <property type="match status" value="1"/>
</dbReference>
<dbReference type="EMBL" id="JAGVWD010000015">
    <property type="protein sequence ID" value="MBS3057222.1"/>
    <property type="molecule type" value="Genomic_DNA"/>
</dbReference>
<comment type="subunit">
    <text evidence="8">Monomer. Part of the FGAM synthase complex composed of 1 PurL, 1 PurQ and 2 PurS subunits.</text>
</comment>
<keyword evidence="5 8" id="KW-0658">Purine biosynthesis</keyword>
<dbReference type="Proteomes" id="UP000677687">
    <property type="component" value="Unassembled WGS sequence"/>
</dbReference>
<dbReference type="EC" id="6.3.5.3" evidence="8"/>
<dbReference type="SUPFAM" id="SSF56042">
    <property type="entry name" value="PurM C-terminal domain-like"/>
    <property type="match status" value="2"/>
</dbReference>
<comment type="catalytic activity">
    <reaction evidence="8">
        <text>N(2)-formyl-N(1)-(5-phospho-beta-D-ribosyl)glycinamide + L-glutamine + ATP + H2O = 2-formamido-N(1)-(5-O-phospho-beta-D-ribosyl)acetamidine + L-glutamate + ADP + phosphate + H(+)</text>
        <dbReference type="Rhea" id="RHEA:17129"/>
        <dbReference type="ChEBI" id="CHEBI:15377"/>
        <dbReference type="ChEBI" id="CHEBI:15378"/>
        <dbReference type="ChEBI" id="CHEBI:29985"/>
        <dbReference type="ChEBI" id="CHEBI:30616"/>
        <dbReference type="ChEBI" id="CHEBI:43474"/>
        <dbReference type="ChEBI" id="CHEBI:58359"/>
        <dbReference type="ChEBI" id="CHEBI:147286"/>
        <dbReference type="ChEBI" id="CHEBI:147287"/>
        <dbReference type="ChEBI" id="CHEBI:456216"/>
        <dbReference type="EC" id="6.3.5.3"/>
    </reaction>
</comment>
<organism evidence="12 13">
    <name type="scientific">Candidatus Iainarchaeum sp</name>
    <dbReference type="NCBI Taxonomy" id="3101447"/>
    <lineage>
        <taxon>Archaea</taxon>
        <taxon>Candidatus Iainarchaeota</taxon>
        <taxon>Candidatus Iainarchaeia</taxon>
        <taxon>Candidatus Iainarchaeales</taxon>
        <taxon>Candidatus Iainarchaeaceae</taxon>
        <taxon>Candidatus Iainarchaeum</taxon>
    </lineage>
</organism>
<protein>
    <recommendedName>
        <fullName evidence="8">Phosphoribosylformylglycinamidine synthase subunit PurL</fullName>
        <shortName evidence="8">FGAM synthase</shortName>
        <ecNumber evidence="8">6.3.5.3</ecNumber>
    </recommendedName>
    <alternativeName>
        <fullName evidence="8">Formylglycinamide ribonucleotide amidotransferase subunit II</fullName>
        <shortName evidence="8">FGAR amidotransferase II</shortName>
        <shortName evidence="8">FGAR-AT II</shortName>
    </alternativeName>
    <alternativeName>
        <fullName evidence="8">Glutamine amidotransferase PurL</fullName>
    </alternativeName>
    <alternativeName>
        <fullName evidence="8">Phosphoribosylformylglycinamidine synthase subunit II</fullName>
    </alternativeName>
</protein>
<feature type="binding site" evidence="8">
    <location>
        <position position="500"/>
    </location>
    <ligand>
        <name>Mg(2+)</name>
        <dbReference type="ChEBI" id="CHEBI:18420"/>
        <label>2</label>
    </ligand>
</feature>
<comment type="pathway">
    <text evidence="8">Purine metabolism; IMP biosynthesis via de novo pathway; 5-amino-1-(5-phospho-D-ribosyl)imidazole from N(2)-formyl-N(1)-(5-phospho-D-ribosyl)glycinamide: step 1/2.</text>
</comment>
<sequence length="989" mass="109023">MGVNRIEIALRQGFRDALAESTKRRMHEDLGLEAKTLSTIQVFTTDAELNENEIRKIADAFADPVIQEYKINAPAANSAFDFAAEIGFRPGVTDNVGRTAREAMEYIVGRKLTQNEAVYTSTQYLFGGSLSKEQIAQVCSGLLCNELIERWEVKGREEFGEKGFEAKVPKVKEDYAVNVREINLDVSDGELMKISKEGVLALNLEEMKAIRDYFKNKGVIEKRKKVGLSSKPTDVELEALAQTWSEHCKHKIFNARIRYNEGNRIEEIDSLFKIYVKSPTEKIKKDVNWLLSIFSDNAGVIRFNKDSCIAMKVETHNSPSALDPYGGAITGIVGVNRDPMGTGKGCRLIFNTDVFCFANPYWKGDLPPRMLHPKRIFEGVRKGVEHGGNKSGIPTVNGTLVFDDRYRGKPLVYCGTGGIMPYKIRGKPSWKKESNPGDLIVMCGGRIGKDGIHGATFSSEELHEGSPATAVQIGDPITQKKMHDCLLEARDLGLYNCITDNGAGGLSSSVGETAEFSNGCEMHLEEAPLKYAGLQPWEILLSEAQERMTLAVPKKNEKSLRELCIKHGVEMTVLGTYKNTGNFHVLYDGKTVAYIDMDFMHKGLPRMHLEAEWEKLIHEEPDFAEPADLAAELKSLLSSLNVCSKEYVVRQYDHEVQGSSIVKPLTGAKNDGPSDAAVLKPIYNSWEGLVISNGINPKISDIDTYDMAANAIDEALRNAVAVGANPERIALLDNFCWCDPIYDREKTPDGKYKLAQLVRACKALRDYCIAFKTPCISGKDSMKNDYKIGNTKISIPPTLLISALGKMDDVRKAVTMDAKNVGDIVYILGETKNELGASEYLALKGCIGNTAPKVNAKTALKLYKSLYKAISAGLVASCHDISNGGIAVCAAEAAFAGMLGMQIDARKIPSDGIKRDDYLLFSESASRFIVTIAEQKKNKFEKIMKGNVFAEIGIVTKGPKFAVIGLDGKEAINAGINELKQAWKKTLDW</sequence>
<reference evidence="12" key="2">
    <citation type="submission" date="2021-05" db="EMBL/GenBank/DDBJ databases">
        <title>Protein family content uncovers lineage relationships and bacterial pathway maintenance mechanisms in DPANN archaea.</title>
        <authorList>
            <person name="Castelle C.J."/>
            <person name="Meheust R."/>
            <person name="Jaffe A.L."/>
            <person name="Seitz K."/>
            <person name="Gong X."/>
            <person name="Baker B.J."/>
            <person name="Banfield J.F."/>
        </authorList>
    </citation>
    <scope>NUCLEOTIDE SEQUENCE</scope>
    <source>
        <strain evidence="12">RIFCSPHIGHO2_01_FULL_AR10_44_11</strain>
    </source>
</reference>
<feature type="binding site" evidence="8">
    <location>
        <position position="472"/>
    </location>
    <ligand>
        <name>substrate</name>
    </ligand>
</feature>
<dbReference type="Gene3D" id="1.10.8.750">
    <property type="entry name" value="Phosphoribosylformylglycinamidine synthase, linker domain"/>
    <property type="match status" value="1"/>
</dbReference>
<feature type="domain" description="PurM-like C-terminal" evidence="10">
    <location>
        <begin position="436"/>
        <end position="585"/>
    </location>
</feature>
<dbReference type="GO" id="GO:0005524">
    <property type="term" value="F:ATP binding"/>
    <property type="evidence" value="ECO:0007669"/>
    <property type="project" value="UniProtKB-UniRule"/>
</dbReference>
<comment type="subcellular location">
    <subcellularLocation>
        <location evidence="8">Cytoplasm</location>
    </subcellularLocation>
</comment>
<dbReference type="GO" id="GO:0006189">
    <property type="term" value="P:'de novo' IMP biosynthetic process"/>
    <property type="evidence" value="ECO:0007669"/>
    <property type="project" value="UniProtKB-UniRule"/>
</dbReference>
<evidence type="ECO:0000256" key="7">
    <source>
        <dbReference type="ARBA" id="ARBA00022842"/>
    </source>
</evidence>
<feature type="domain" description="PurM-like C-terminal" evidence="10">
    <location>
        <begin position="821"/>
        <end position="964"/>
    </location>
</feature>
<dbReference type="InterPro" id="IPR036921">
    <property type="entry name" value="PurM-like_N_sf"/>
</dbReference>
<dbReference type="SUPFAM" id="SSF82697">
    <property type="entry name" value="PurS-like"/>
    <property type="match status" value="1"/>
</dbReference>
<feature type="active site" description="Proton acceptor" evidence="8">
    <location>
        <position position="316"/>
    </location>
</feature>
<dbReference type="Gene3D" id="3.90.650.10">
    <property type="entry name" value="PurM-like C-terminal domain"/>
    <property type="match status" value="2"/>
</dbReference>
<evidence type="ECO:0000256" key="2">
    <source>
        <dbReference type="ARBA" id="ARBA00022598"/>
    </source>
</evidence>
<dbReference type="HAMAP" id="MF_00420">
    <property type="entry name" value="PurL_2"/>
    <property type="match status" value="1"/>
</dbReference>
<dbReference type="GO" id="GO:0004642">
    <property type="term" value="F:phosphoribosylformylglycinamidine synthase activity"/>
    <property type="evidence" value="ECO:0007669"/>
    <property type="project" value="UniProtKB-UniRule"/>
</dbReference>
<evidence type="ECO:0000256" key="1">
    <source>
        <dbReference type="ARBA" id="ARBA00022490"/>
    </source>
</evidence>
<evidence type="ECO:0000256" key="6">
    <source>
        <dbReference type="ARBA" id="ARBA00022840"/>
    </source>
</evidence>
<dbReference type="Pfam" id="PF00586">
    <property type="entry name" value="AIRS"/>
    <property type="match status" value="2"/>
</dbReference>
<feature type="active site" evidence="8">
    <location>
        <position position="247"/>
    </location>
</feature>
<dbReference type="NCBIfam" id="TIGR01736">
    <property type="entry name" value="FGAM_synth_II"/>
    <property type="match status" value="1"/>
</dbReference>
<feature type="domain" description="PurM-like N-terminal" evidence="9">
    <location>
        <begin position="674"/>
        <end position="785"/>
    </location>
</feature>